<evidence type="ECO:0000313" key="13">
    <source>
        <dbReference type="Proteomes" id="UP000295783"/>
    </source>
</evidence>
<dbReference type="SMART" id="SM00962">
    <property type="entry name" value="SRP54"/>
    <property type="match status" value="1"/>
</dbReference>
<name>A0A4R6WTD5_9PROT</name>
<feature type="binding site" evidence="10">
    <location>
        <begin position="114"/>
        <end position="121"/>
    </location>
    <ligand>
        <name>GTP</name>
        <dbReference type="ChEBI" id="CHEBI:37565"/>
    </ligand>
</feature>
<dbReference type="InterPro" id="IPR004780">
    <property type="entry name" value="SRP"/>
</dbReference>
<feature type="binding site" evidence="10">
    <location>
        <begin position="255"/>
        <end position="258"/>
    </location>
    <ligand>
        <name>GTP</name>
        <dbReference type="ChEBI" id="CHEBI:37565"/>
    </ligand>
</feature>
<dbReference type="EC" id="3.6.5.4" evidence="10"/>
<sequence length="476" mass="50727">MFEKLSERLNGVLDKLTKRGQLGEADVDEALREVRVALLEADVALPVVKDFVAAVRAEAVGERVVKSVTPGQMVIKIVHDELVKVLKPANDAGGVAGAGLDLNHPAPVPILMLGLQGSGKTTSTAKIARRLAEKQGKKVLMASLDTRRPAAQQQLAILGEQTGIKTLPIVPGEPPVAIAKRAMNAGRLEGYDVVMLDTAGRLAIDDELMAELAQVRDAVKPHESLLVADAMTGQDAVNTAKHFQDKIGITGIMLTRIDGDARGGAALSMRAVTGRPIKLLGTGEKLDQLEDFHADRVAGRILGMGDIVSLVEKAMEATEQEEAEKLARKMQKGQFDLNDMAQQLKQLQKMGGLGGIMGMLPGIGKMQKQLEGRMDEKVVGRTLAIINSMTPKERRLPDIIKASRKTRIARGAGVQVQDVNKLLKQHQEMARMMKQVSKLGQKGLMRHGLSALMKGGPMGGGGMGGMGGGGGFGGMR</sequence>
<dbReference type="SMART" id="SM00382">
    <property type="entry name" value="AAA"/>
    <property type="match status" value="1"/>
</dbReference>
<comment type="function">
    <text evidence="10">Involved in targeting and insertion of nascent membrane proteins into the cytoplasmic membrane. Binds to the hydrophobic signal sequence of the ribosome-nascent chain (RNC) as it emerges from the ribosomes. The SRP-RNC complex is then targeted to the cytoplasmic membrane where it interacts with the SRP receptor FtsY. Interaction with FtsY leads to the transfer of the RNC complex to the Sec translocase for insertion into the membrane, the hydrolysis of GTP by both Ffh and FtsY, and the dissociation of the SRP-FtsY complex into the individual components.</text>
</comment>
<reference evidence="12 13" key="1">
    <citation type="submission" date="2019-03" db="EMBL/GenBank/DDBJ databases">
        <title>Genomic Encyclopedia of Type Strains, Phase III (KMG-III): the genomes of soil and plant-associated and newly described type strains.</title>
        <authorList>
            <person name="Whitman W."/>
        </authorList>
    </citation>
    <scope>NUCLEOTIDE SEQUENCE [LARGE SCALE GENOMIC DNA]</scope>
    <source>
        <strain evidence="12 13">CGMCC 1.7660</strain>
    </source>
</reference>
<dbReference type="InterPro" id="IPR004125">
    <property type="entry name" value="Signal_recog_particle_SRP54_M"/>
</dbReference>
<comment type="subcellular location">
    <subcellularLocation>
        <location evidence="1">Cell inner membrane</location>
        <topology evidence="1">Peripheral membrane protein</topology>
        <orientation evidence="1">Cytoplasmic side</orientation>
    </subcellularLocation>
    <subcellularLocation>
        <location evidence="10">Cytoplasm</location>
    </subcellularLocation>
    <text evidence="10">The SRP-RNC complex is targeted to the cytoplasmic membrane.</text>
</comment>
<comment type="caution">
    <text evidence="12">The sequence shown here is derived from an EMBL/GenBank/DDBJ whole genome shotgun (WGS) entry which is preliminary data.</text>
</comment>
<dbReference type="Gene3D" id="3.40.50.300">
    <property type="entry name" value="P-loop containing nucleotide triphosphate hydrolases"/>
    <property type="match status" value="1"/>
</dbReference>
<evidence type="ECO:0000256" key="9">
    <source>
        <dbReference type="ARBA" id="ARBA00048027"/>
    </source>
</evidence>
<evidence type="ECO:0000256" key="4">
    <source>
        <dbReference type="ARBA" id="ARBA00022801"/>
    </source>
</evidence>
<dbReference type="GO" id="GO:0008312">
    <property type="term" value="F:7S RNA binding"/>
    <property type="evidence" value="ECO:0007669"/>
    <property type="project" value="InterPro"/>
</dbReference>
<feature type="domain" description="SRP54-type proteins GTP-binding" evidence="11">
    <location>
        <begin position="276"/>
        <end position="289"/>
    </location>
</feature>
<dbReference type="OrthoDB" id="9804720at2"/>
<dbReference type="RefSeq" id="WP_133613455.1">
    <property type="nucleotide sequence ID" value="NZ_SNYW01000008.1"/>
</dbReference>
<keyword evidence="7 10" id="KW-0733">Signal recognition particle</keyword>
<evidence type="ECO:0000256" key="10">
    <source>
        <dbReference type="HAMAP-Rule" id="MF_00306"/>
    </source>
</evidence>
<keyword evidence="4 10" id="KW-0378">Hydrolase</keyword>
<dbReference type="InterPro" id="IPR013822">
    <property type="entry name" value="Signal_recog_particl_SRP54_hlx"/>
</dbReference>
<organism evidence="12 13">
    <name type="scientific">Dongia mobilis</name>
    <dbReference type="NCBI Taxonomy" id="578943"/>
    <lineage>
        <taxon>Bacteria</taxon>
        <taxon>Pseudomonadati</taxon>
        <taxon>Pseudomonadota</taxon>
        <taxon>Alphaproteobacteria</taxon>
        <taxon>Rhodospirillales</taxon>
        <taxon>Dongiaceae</taxon>
        <taxon>Dongia</taxon>
    </lineage>
</organism>
<dbReference type="PANTHER" id="PTHR11564:SF5">
    <property type="entry name" value="SIGNAL RECOGNITION PARTICLE SUBUNIT SRP54"/>
    <property type="match status" value="1"/>
</dbReference>
<dbReference type="Gene3D" id="1.20.120.140">
    <property type="entry name" value="Signal recognition particle SRP54, nucleotide-binding domain"/>
    <property type="match status" value="1"/>
</dbReference>
<dbReference type="AlphaFoldDB" id="A0A4R6WTD5"/>
<dbReference type="Pfam" id="PF00448">
    <property type="entry name" value="SRP54"/>
    <property type="match status" value="1"/>
</dbReference>
<keyword evidence="8 10" id="KW-0687">Ribonucleoprotein</keyword>
<evidence type="ECO:0000256" key="7">
    <source>
        <dbReference type="ARBA" id="ARBA00023135"/>
    </source>
</evidence>
<feature type="binding site" evidence="10">
    <location>
        <begin position="197"/>
        <end position="201"/>
    </location>
    <ligand>
        <name>GTP</name>
        <dbReference type="ChEBI" id="CHEBI:37565"/>
    </ligand>
</feature>
<proteinExistence type="inferred from homology"/>
<dbReference type="GO" id="GO:0005886">
    <property type="term" value="C:plasma membrane"/>
    <property type="evidence" value="ECO:0007669"/>
    <property type="project" value="UniProtKB-SubCell"/>
</dbReference>
<keyword evidence="13" id="KW-1185">Reference proteome</keyword>
<dbReference type="Pfam" id="PF02881">
    <property type="entry name" value="SRP54_N"/>
    <property type="match status" value="1"/>
</dbReference>
<dbReference type="GO" id="GO:0006614">
    <property type="term" value="P:SRP-dependent cotranslational protein targeting to membrane"/>
    <property type="evidence" value="ECO:0007669"/>
    <property type="project" value="InterPro"/>
</dbReference>
<evidence type="ECO:0000256" key="1">
    <source>
        <dbReference type="ARBA" id="ARBA00004515"/>
    </source>
</evidence>
<dbReference type="Gene3D" id="1.10.260.30">
    <property type="entry name" value="Signal recognition particle, SRP54 subunit, M-domain"/>
    <property type="match status" value="1"/>
</dbReference>
<comment type="subunit">
    <text evidence="10">Part of the signal recognition particle protein translocation system, which is composed of SRP and FtsY. SRP is a ribonucleoprotein composed of Ffh and a 4.5S RNA molecule.</text>
</comment>
<accession>A0A4R6WTD5</accession>
<dbReference type="PANTHER" id="PTHR11564">
    <property type="entry name" value="SIGNAL RECOGNITION PARTICLE 54K PROTEIN SRP54"/>
    <property type="match status" value="1"/>
</dbReference>
<evidence type="ECO:0000313" key="12">
    <source>
        <dbReference type="EMBL" id="TDQ82150.1"/>
    </source>
</evidence>
<dbReference type="SUPFAM" id="SSF52540">
    <property type="entry name" value="P-loop containing nucleoside triphosphate hydrolases"/>
    <property type="match status" value="1"/>
</dbReference>
<dbReference type="Proteomes" id="UP000295783">
    <property type="component" value="Unassembled WGS sequence"/>
</dbReference>
<dbReference type="InterPro" id="IPR036891">
    <property type="entry name" value="Signal_recog_part_SRP54_M_sf"/>
</dbReference>
<dbReference type="EMBL" id="SNYW01000008">
    <property type="protein sequence ID" value="TDQ82150.1"/>
    <property type="molecule type" value="Genomic_DNA"/>
</dbReference>
<dbReference type="GO" id="GO:0003924">
    <property type="term" value="F:GTPase activity"/>
    <property type="evidence" value="ECO:0007669"/>
    <property type="project" value="UniProtKB-UniRule"/>
</dbReference>
<comment type="domain">
    <text evidence="10">Composed of three domains: the N-terminal N domain, which is responsible for interactions with the ribosome, the central G domain, which binds GTP, and the C-terminal M domain, which binds the RNA and the signal sequence of the RNC.</text>
</comment>
<evidence type="ECO:0000256" key="5">
    <source>
        <dbReference type="ARBA" id="ARBA00022884"/>
    </source>
</evidence>
<keyword evidence="6 10" id="KW-0342">GTP-binding</keyword>
<evidence type="ECO:0000256" key="2">
    <source>
        <dbReference type="ARBA" id="ARBA00005450"/>
    </source>
</evidence>
<dbReference type="InterPro" id="IPR027417">
    <property type="entry name" value="P-loop_NTPase"/>
</dbReference>
<dbReference type="GO" id="GO:0005525">
    <property type="term" value="F:GTP binding"/>
    <property type="evidence" value="ECO:0007669"/>
    <property type="project" value="UniProtKB-UniRule"/>
</dbReference>
<dbReference type="InterPro" id="IPR042101">
    <property type="entry name" value="SRP54_N_sf"/>
</dbReference>
<dbReference type="GO" id="GO:0048500">
    <property type="term" value="C:signal recognition particle"/>
    <property type="evidence" value="ECO:0007669"/>
    <property type="project" value="UniProtKB-UniRule"/>
</dbReference>
<gene>
    <name evidence="10" type="primary">ffh</name>
    <name evidence="12" type="ORF">A8950_1972</name>
</gene>
<keyword evidence="10" id="KW-0963">Cytoplasm</keyword>
<dbReference type="Pfam" id="PF02978">
    <property type="entry name" value="SRP_SPB"/>
    <property type="match status" value="1"/>
</dbReference>
<dbReference type="InterPro" id="IPR000897">
    <property type="entry name" value="SRP54_GTPase_dom"/>
</dbReference>
<evidence type="ECO:0000256" key="3">
    <source>
        <dbReference type="ARBA" id="ARBA00022741"/>
    </source>
</evidence>
<dbReference type="PROSITE" id="PS00300">
    <property type="entry name" value="SRP54"/>
    <property type="match status" value="1"/>
</dbReference>
<dbReference type="InterPro" id="IPR022941">
    <property type="entry name" value="SRP54"/>
</dbReference>
<comment type="catalytic activity">
    <reaction evidence="9 10">
        <text>GTP + H2O = GDP + phosphate + H(+)</text>
        <dbReference type="Rhea" id="RHEA:19669"/>
        <dbReference type="ChEBI" id="CHEBI:15377"/>
        <dbReference type="ChEBI" id="CHEBI:15378"/>
        <dbReference type="ChEBI" id="CHEBI:37565"/>
        <dbReference type="ChEBI" id="CHEBI:43474"/>
        <dbReference type="ChEBI" id="CHEBI:58189"/>
        <dbReference type="EC" id="3.6.5.4"/>
    </reaction>
</comment>
<keyword evidence="3 10" id="KW-0547">Nucleotide-binding</keyword>
<evidence type="ECO:0000256" key="6">
    <source>
        <dbReference type="ARBA" id="ARBA00023134"/>
    </source>
</evidence>
<dbReference type="InterPro" id="IPR003593">
    <property type="entry name" value="AAA+_ATPase"/>
</dbReference>
<dbReference type="SMART" id="SM00963">
    <property type="entry name" value="SRP54_N"/>
    <property type="match status" value="1"/>
</dbReference>
<dbReference type="SUPFAM" id="SSF47446">
    <property type="entry name" value="Signal peptide-binding domain"/>
    <property type="match status" value="1"/>
</dbReference>
<dbReference type="CDD" id="cd18539">
    <property type="entry name" value="SRP_G"/>
    <property type="match status" value="1"/>
</dbReference>
<protein>
    <recommendedName>
        <fullName evidence="10">Signal recognition particle protein</fullName>
        <ecNumber evidence="10">3.6.5.4</ecNumber>
    </recommendedName>
    <alternativeName>
        <fullName evidence="10">Fifty-four homolog</fullName>
    </alternativeName>
</protein>
<comment type="similarity">
    <text evidence="2 10">Belongs to the GTP-binding SRP family. SRP54 subfamily.</text>
</comment>
<evidence type="ECO:0000259" key="11">
    <source>
        <dbReference type="PROSITE" id="PS00300"/>
    </source>
</evidence>
<evidence type="ECO:0000256" key="8">
    <source>
        <dbReference type="ARBA" id="ARBA00023274"/>
    </source>
</evidence>
<dbReference type="NCBIfam" id="TIGR00959">
    <property type="entry name" value="ffh"/>
    <property type="match status" value="1"/>
</dbReference>
<dbReference type="HAMAP" id="MF_00306">
    <property type="entry name" value="SRP54"/>
    <property type="match status" value="1"/>
</dbReference>
<keyword evidence="5 10" id="KW-0694">RNA-binding</keyword>